<sequence length="1121" mass="128934">MNIKRIMMVARYEAKLLRRSWVFLIFAILGVVGVACFQFLIGDIEVTEEYSWSAGPYLWYLRALPSCTPYMNAYLFNFLQALLIVFFVVELEKRSRLTTMEPLWTRPSTNGELMWGRALGIGGTIILLNIISVLVTMTLHLLIRPWAFDASMYLFYFLTLTIPSLVFFLGISMFVSYWIRSQGIAVLMLLALIAIMIGSEGWLHGLMDPLAKTIPAVFSPEVGLVNMNLFLLQRLVFLSLGAALLVYSVFYVERLTGKSEKKNVLFLIGTMGLGIAIFAGVSYEGYFIRGTKQREMYRQAYIRHDDKMKVHVLEHDISFKECVGSMEASSQMKIYNNTGRELPSIVMYLNPSLMITRLTCEGKEAQYKRDEQVIEISRTIQPDDTLNIMMEYEGGIDERVCYLDLSDKEYYDTKANSVSIYRFGNKQAFVGENVTLLQPECLWYPQSVAPVNLSSLYDRQVDFTRYSLTVDHAIGRSAVSQGIPERMNGQTLFRHKHALQGISLSIAEYENRSIEVDGMRYDIFFFKESAPLLQAFAAPENVIKTVIRDIKFMTESSYCQMDAEYKKKAQEVWRKKGEIDGENPEIYSPLGRYPYEWFIITETPVSYARFPRGWALGDEYLQAGMVLLKERMANFPFLNIGQPNGGEWDAVATNNLIQDYRMIFRSELCDIAPLFSGNTFFMTSEEFPAIHEVVRILGVPIDFSSVALQAPERVSDVMNYLQNHSLEQAFADKHISPKLLKEVIEWKTYELRERLKYEQSEEKFIHFYKHFLEKHLFETIDINLFCEEYGKEFGMNLKERLGIWYENDHLPVLLLGDFVLTELPEEDNESRRTKPSFARFKVYNPGDLESILIAHGAKIKGEKTSRFLIRGHECKEIRVKMDYPGLMITYPLAQNLPMGRWVLSDEMRPFDGDTLTGVFTADSSVFQPRPGEIIVDNQDPGFKLIEPQGEKLFNILRGGTKSWKPVKSNFERWTQMVDNRFYGKIVHDAYCKGVGTGKYKAEWTAQIPEEGTYEVFFYNGEFFKMGLSLQARKKGGVRYYTVYDREEGTEVQVEPAEVPIGWVSLGKYHFEKGEAKVVLDDRGETIKEGEKTSVTVNEMVITGMYKQAIVADAVKWVKRGR</sequence>
<keyword evidence="1" id="KW-0472">Membrane</keyword>
<organism evidence="3 4">
    <name type="scientific">Butyricimonas virosa</name>
    <dbReference type="NCBI Taxonomy" id="544645"/>
    <lineage>
        <taxon>Bacteria</taxon>
        <taxon>Pseudomonadati</taxon>
        <taxon>Bacteroidota</taxon>
        <taxon>Bacteroidia</taxon>
        <taxon>Bacteroidales</taxon>
        <taxon>Odoribacteraceae</taxon>
        <taxon>Butyricimonas</taxon>
    </lineage>
</organism>
<feature type="transmembrane region" description="Helical" evidence="1">
    <location>
        <begin position="186"/>
        <end position="207"/>
    </location>
</feature>
<dbReference type="Proteomes" id="UP000742098">
    <property type="component" value="Unassembled WGS sequence"/>
</dbReference>
<feature type="transmembrane region" description="Helical" evidence="1">
    <location>
        <begin position="155"/>
        <end position="179"/>
    </location>
</feature>
<feature type="transmembrane region" description="Helical" evidence="1">
    <location>
        <begin position="264"/>
        <end position="283"/>
    </location>
</feature>
<dbReference type="InterPro" id="IPR033803">
    <property type="entry name" value="CBD-like_Golvesin-Xly"/>
</dbReference>
<gene>
    <name evidence="3" type="ORF">K8V05_09375</name>
</gene>
<evidence type="ECO:0000256" key="1">
    <source>
        <dbReference type="SAM" id="Phobius"/>
    </source>
</evidence>
<proteinExistence type="predicted"/>
<comment type="caution">
    <text evidence="3">The sequence shown here is derived from an EMBL/GenBank/DDBJ whole genome shotgun (WGS) entry which is preliminary data.</text>
</comment>
<dbReference type="EMBL" id="DYVS01000157">
    <property type="protein sequence ID" value="HJF70950.1"/>
    <property type="molecule type" value="Genomic_DNA"/>
</dbReference>
<feature type="transmembrane region" description="Helical" evidence="1">
    <location>
        <begin position="118"/>
        <end position="143"/>
    </location>
</feature>
<reference evidence="3" key="2">
    <citation type="submission" date="2021-09" db="EMBL/GenBank/DDBJ databases">
        <authorList>
            <person name="Gilroy R."/>
        </authorList>
    </citation>
    <scope>NUCLEOTIDE SEQUENCE</scope>
    <source>
        <strain evidence="3">6966</strain>
    </source>
</reference>
<accession>A0A921H4X4</accession>
<reference evidence="3" key="1">
    <citation type="journal article" date="2021" name="PeerJ">
        <title>Extensive microbial diversity within the chicken gut microbiome revealed by metagenomics and culture.</title>
        <authorList>
            <person name="Gilroy R."/>
            <person name="Ravi A."/>
            <person name="Getino M."/>
            <person name="Pursley I."/>
            <person name="Horton D.L."/>
            <person name="Alikhan N.F."/>
            <person name="Baker D."/>
            <person name="Gharbi K."/>
            <person name="Hall N."/>
            <person name="Watson M."/>
            <person name="Adriaenssens E.M."/>
            <person name="Foster-Nyarko E."/>
            <person name="Jarju S."/>
            <person name="Secka A."/>
            <person name="Antonio M."/>
            <person name="Oren A."/>
            <person name="Chaudhuri R.R."/>
            <person name="La Ragione R."/>
            <person name="Hildebrand F."/>
            <person name="Pallen M.J."/>
        </authorList>
    </citation>
    <scope>NUCLEOTIDE SEQUENCE</scope>
    <source>
        <strain evidence="3">6966</strain>
    </source>
</reference>
<feature type="transmembrane region" description="Helical" evidence="1">
    <location>
        <begin position="227"/>
        <end position="252"/>
    </location>
</feature>
<feature type="transmembrane region" description="Helical" evidence="1">
    <location>
        <begin position="73"/>
        <end position="91"/>
    </location>
</feature>
<protein>
    <recommendedName>
        <fullName evidence="2">Golvesin/Xly CBD-like domain-containing protein</fullName>
    </recommendedName>
</protein>
<feature type="transmembrane region" description="Helical" evidence="1">
    <location>
        <begin position="21"/>
        <end position="41"/>
    </location>
</feature>
<dbReference type="Pfam" id="PF25275">
    <property type="entry name" value="Golvesin_C"/>
    <property type="match status" value="1"/>
</dbReference>
<dbReference type="AlphaFoldDB" id="A0A921H4X4"/>
<keyword evidence="1" id="KW-0812">Transmembrane</keyword>
<evidence type="ECO:0000259" key="2">
    <source>
        <dbReference type="Pfam" id="PF25275"/>
    </source>
</evidence>
<feature type="domain" description="Golvesin/Xly CBD-like" evidence="2">
    <location>
        <begin position="973"/>
        <end position="1081"/>
    </location>
</feature>
<evidence type="ECO:0000313" key="3">
    <source>
        <dbReference type="EMBL" id="HJF70950.1"/>
    </source>
</evidence>
<evidence type="ECO:0000313" key="4">
    <source>
        <dbReference type="Proteomes" id="UP000742098"/>
    </source>
</evidence>
<name>A0A921H4X4_9BACT</name>
<keyword evidence="1" id="KW-1133">Transmembrane helix</keyword>